<proteinExistence type="predicted"/>
<reference evidence="5" key="1">
    <citation type="journal article" date="2019" name="Int. J. Syst. Evol. Microbiol.">
        <title>The Global Catalogue of Microorganisms (GCM) 10K type strain sequencing project: providing services to taxonomists for standard genome sequencing and annotation.</title>
        <authorList>
            <consortium name="The Broad Institute Genomics Platform"/>
            <consortium name="The Broad Institute Genome Sequencing Center for Infectious Disease"/>
            <person name="Wu L."/>
            <person name="Ma J."/>
        </authorList>
    </citation>
    <scope>NUCLEOTIDE SEQUENCE [LARGE SCALE GENOMIC DNA]</scope>
    <source>
        <strain evidence="5">JCM 17137</strain>
    </source>
</reference>
<organism evidence="4 5">
    <name type="scientific">Salinactinospora qingdaonensis</name>
    <dbReference type="NCBI Taxonomy" id="702744"/>
    <lineage>
        <taxon>Bacteria</taxon>
        <taxon>Bacillati</taxon>
        <taxon>Actinomycetota</taxon>
        <taxon>Actinomycetes</taxon>
        <taxon>Streptosporangiales</taxon>
        <taxon>Nocardiopsidaceae</taxon>
        <taxon>Salinactinospora</taxon>
    </lineage>
</organism>
<dbReference type="InterPro" id="IPR006073">
    <property type="entry name" value="GTP-bd"/>
</dbReference>
<dbReference type="EMBL" id="BAABDD010000001">
    <property type="protein sequence ID" value="GAA3724902.1"/>
    <property type="molecule type" value="Genomic_DNA"/>
</dbReference>
<dbReference type="CDD" id="cd11383">
    <property type="entry name" value="YfjP"/>
    <property type="match status" value="1"/>
</dbReference>
<feature type="transmembrane region" description="Helical" evidence="2">
    <location>
        <begin position="766"/>
        <end position="789"/>
    </location>
</feature>
<dbReference type="Proteomes" id="UP001500908">
    <property type="component" value="Unassembled WGS sequence"/>
</dbReference>
<dbReference type="SUPFAM" id="SSF52540">
    <property type="entry name" value="P-loop containing nucleoside triphosphate hydrolases"/>
    <property type="match status" value="1"/>
</dbReference>
<feature type="region of interest" description="Disordered" evidence="1">
    <location>
        <begin position="1"/>
        <end position="257"/>
    </location>
</feature>
<feature type="compositionally biased region" description="Low complexity" evidence="1">
    <location>
        <begin position="158"/>
        <end position="180"/>
    </location>
</feature>
<name>A0ABP7EVB7_9ACTN</name>
<dbReference type="PANTHER" id="PTHR42698">
    <property type="entry name" value="GTPASE ERA"/>
    <property type="match status" value="1"/>
</dbReference>
<dbReference type="InterPro" id="IPR005662">
    <property type="entry name" value="GTPase_Era-like"/>
</dbReference>
<evidence type="ECO:0000259" key="3">
    <source>
        <dbReference type="Pfam" id="PF01926"/>
    </source>
</evidence>
<feature type="compositionally biased region" description="Low complexity" evidence="1">
    <location>
        <begin position="89"/>
        <end position="99"/>
    </location>
</feature>
<keyword evidence="5" id="KW-1185">Reference proteome</keyword>
<feature type="transmembrane region" description="Helical" evidence="2">
    <location>
        <begin position="801"/>
        <end position="828"/>
    </location>
</feature>
<protein>
    <recommendedName>
        <fullName evidence="3">G domain-containing protein</fullName>
    </recommendedName>
</protein>
<feature type="compositionally biased region" description="Basic and acidic residues" evidence="1">
    <location>
        <begin position="8"/>
        <end position="21"/>
    </location>
</feature>
<dbReference type="InterPro" id="IPR027417">
    <property type="entry name" value="P-loop_NTPase"/>
</dbReference>
<sequence length="881" mass="92566">MTIHRNSAHAEDDTEVTRAPDDDAAPGGDTRATPGSSADAAIWAWPPEEGPPPAEGSSRPAGGGGSAADSRPSPDHSGGTAPNQRHSDTGAATSGSGTAPAWRYRIPGVSEDAPATSAPQRRRDDPTPAPRFTGAPEPAPDTSTAQTGPLELPEDKAGPTAAEEAPGAASAHDPSAAAAPVKPSHGRHAAPPAAKTGIAVPPAGSAGSAPPDASEDSEGHGTETADPHQSRHSGGTEAPARPRDPNDPDDPDNLAGWVTNLVGAVDDGDAIAGRRTGAQPKLTDATIAEAEAQRSGDILDDAAPAPSGATNPEDDPLPTPVWFGSDFDDDYEPTSQEAWNPAPAISRDELVARLEALATLVEIGRDDFDSELISRARHVLTHAGARLRLSDQHSVVALAGGTGSGKSSLFNALCGLEFSRVGITRPTTSAAYACVWGTQGAGSLLDWLSVPPRHRHSRASELDKDDSDLSGLILLDLPDHDSVQEGHALEAQRLIGAVDLLVWVLDPQKYADAAVHHRYFAEMAGHGAVMVAVLNQVDRVDSAEVEELLTDLRRLLETESGVHPRVLTTSALTGQGIRELRQLLKDTVAERRVSIDRLVADLNQVAHDFQVYRGSGEAETHLPENVREGLVADLAEAAGVTAIADAVETSYDLRGGDLVGWPVARWIRRLRRDPLRSIQLDFLREGFRNGPSGSIGVQPAEINTALLTGADRVGQELPEPWPQRIRSAARSDIANLPNRLGQAIASTVPADDDPPSWWKFIRAAQFALVTISGVGLAWFVALAVSWLGGGMAGMSLLDNPVFAAFAAVLSLSTLLVGWLMGVGCRNLVSVAAARRREEVEEKATASVRSITAERVVAPLEEALGRYHAFSRSVVRACGEGE</sequence>
<evidence type="ECO:0000313" key="5">
    <source>
        <dbReference type="Proteomes" id="UP001500908"/>
    </source>
</evidence>
<dbReference type="Gene3D" id="3.40.50.300">
    <property type="entry name" value="P-loop containing nucleotide triphosphate hydrolases"/>
    <property type="match status" value="1"/>
</dbReference>
<feature type="compositionally biased region" description="Basic and acidic residues" evidence="1">
    <location>
        <begin position="217"/>
        <end position="229"/>
    </location>
</feature>
<evidence type="ECO:0000313" key="4">
    <source>
        <dbReference type="EMBL" id="GAA3724902.1"/>
    </source>
</evidence>
<keyword evidence="2" id="KW-1133">Transmembrane helix</keyword>
<accession>A0ABP7EVB7</accession>
<keyword evidence="2" id="KW-0812">Transmembrane</keyword>
<gene>
    <name evidence="4" type="ORF">GCM10022402_01880</name>
</gene>
<evidence type="ECO:0000256" key="2">
    <source>
        <dbReference type="SAM" id="Phobius"/>
    </source>
</evidence>
<feature type="domain" description="G" evidence="3">
    <location>
        <begin position="396"/>
        <end position="514"/>
    </location>
</feature>
<feature type="region of interest" description="Disordered" evidence="1">
    <location>
        <begin position="294"/>
        <end position="319"/>
    </location>
</feature>
<evidence type="ECO:0000256" key="1">
    <source>
        <dbReference type="SAM" id="MobiDB-lite"/>
    </source>
</evidence>
<dbReference type="PANTHER" id="PTHR42698:SF1">
    <property type="entry name" value="GTPASE ERA, MITOCHONDRIAL"/>
    <property type="match status" value="1"/>
</dbReference>
<comment type="caution">
    <text evidence="4">The sequence shown here is derived from an EMBL/GenBank/DDBJ whole genome shotgun (WGS) entry which is preliminary data.</text>
</comment>
<dbReference type="Pfam" id="PF01926">
    <property type="entry name" value="MMR_HSR1"/>
    <property type="match status" value="1"/>
</dbReference>
<dbReference type="RefSeq" id="WP_344966313.1">
    <property type="nucleotide sequence ID" value="NZ_BAABDD010000001.1"/>
</dbReference>
<feature type="compositionally biased region" description="Low complexity" evidence="1">
    <location>
        <begin position="201"/>
        <end position="212"/>
    </location>
</feature>
<keyword evidence="2" id="KW-0472">Membrane</keyword>